<dbReference type="SMART" id="SM00421">
    <property type="entry name" value="HTH_LUXR"/>
    <property type="match status" value="1"/>
</dbReference>
<accession>A0ABP7P9R3</accession>
<feature type="domain" description="HTH luxR-type" evidence="6">
    <location>
        <begin position="145"/>
        <end position="210"/>
    </location>
</feature>
<dbReference type="InterPro" id="IPR011006">
    <property type="entry name" value="CheY-like_superfamily"/>
</dbReference>
<dbReference type="Pfam" id="PF00196">
    <property type="entry name" value="GerE"/>
    <property type="match status" value="1"/>
</dbReference>
<dbReference type="InterPro" id="IPR039420">
    <property type="entry name" value="WalR-like"/>
</dbReference>
<dbReference type="RefSeq" id="WP_316760806.1">
    <property type="nucleotide sequence ID" value="NZ_BAABAK010000005.1"/>
</dbReference>
<keyword evidence="1 5" id="KW-0597">Phosphoprotein</keyword>
<dbReference type="PANTHER" id="PTHR43214:SF41">
    <property type="entry name" value="NITRATE_NITRITE RESPONSE REGULATOR PROTEIN NARP"/>
    <property type="match status" value="1"/>
</dbReference>
<dbReference type="Proteomes" id="UP001501081">
    <property type="component" value="Unassembled WGS sequence"/>
</dbReference>
<proteinExistence type="predicted"/>
<evidence type="ECO:0000259" key="7">
    <source>
        <dbReference type="PROSITE" id="PS50110"/>
    </source>
</evidence>
<dbReference type="PROSITE" id="PS50110">
    <property type="entry name" value="RESPONSE_REGULATORY"/>
    <property type="match status" value="1"/>
</dbReference>
<dbReference type="EMBL" id="BAABAK010000005">
    <property type="protein sequence ID" value="GAA3962040.1"/>
    <property type="molecule type" value="Genomic_DNA"/>
</dbReference>
<gene>
    <name evidence="8" type="ORF">GCM10022246_14050</name>
</gene>
<evidence type="ECO:0000256" key="2">
    <source>
        <dbReference type="ARBA" id="ARBA00023015"/>
    </source>
</evidence>
<protein>
    <submittedName>
        <fullName evidence="8">Response regulator transcription factor</fullName>
    </submittedName>
</protein>
<dbReference type="InterPro" id="IPR001789">
    <property type="entry name" value="Sig_transdc_resp-reg_receiver"/>
</dbReference>
<organism evidence="8 9">
    <name type="scientific">Pedobacter ginsengiterrae</name>
    <dbReference type="NCBI Taxonomy" id="871696"/>
    <lineage>
        <taxon>Bacteria</taxon>
        <taxon>Pseudomonadati</taxon>
        <taxon>Bacteroidota</taxon>
        <taxon>Sphingobacteriia</taxon>
        <taxon>Sphingobacteriales</taxon>
        <taxon>Sphingobacteriaceae</taxon>
        <taxon>Pedobacter</taxon>
    </lineage>
</organism>
<evidence type="ECO:0000259" key="6">
    <source>
        <dbReference type="PROSITE" id="PS50043"/>
    </source>
</evidence>
<dbReference type="SUPFAM" id="SSF52172">
    <property type="entry name" value="CheY-like"/>
    <property type="match status" value="1"/>
</dbReference>
<dbReference type="InterPro" id="IPR058245">
    <property type="entry name" value="NreC/VraR/RcsB-like_REC"/>
</dbReference>
<dbReference type="Gene3D" id="3.40.50.2300">
    <property type="match status" value="1"/>
</dbReference>
<dbReference type="PROSITE" id="PS00622">
    <property type="entry name" value="HTH_LUXR_1"/>
    <property type="match status" value="1"/>
</dbReference>
<dbReference type="SMART" id="SM00448">
    <property type="entry name" value="REC"/>
    <property type="match status" value="1"/>
</dbReference>
<dbReference type="PROSITE" id="PS50043">
    <property type="entry name" value="HTH_LUXR_2"/>
    <property type="match status" value="1"/>
</dbReference>
<dbReference type="PANTHER" id="PTHR43214">
    <property type="entry name" value="TWO-COMPONENT RESPONSE REGULATOR"/>
    <property type="match status" value="1"/>
</dbReference>
<dbReference type="Pfam" id="PF00072">
    <property type="entry name" value="Response_reg"/>
    <property type="match status" value="1"/>
</dbReference>
<dbReference type="InterPro" id="IPR000792">
    <property type="entry name" value="Tscrpt_reg_LuxR_C"/>
</dbReference>
<name>A0ABP7P9R3_9SPHI</name>
<keyword evidence="3" id="KW-0238">DNA-binding</keyword>
<keyword evidence="2" id="KW-0805">Transcription regulation</keyword>
<evidence type="ECO:0000256" key="1">
    <source>
        <dbReference type="ARBA" id="ARBA00022553"/>
    </source>
</evidence>
<dbReference type="SUPFAM" id="SSF46894">
    <property type="entry name" value="C-terminal effector domain of the bipartite response regulators"/>
    <property type="match status" value="1"/>
</dbReference>
<keyword evidence="4" id="KW-0804">Transcription</keyword>
<evidence type="ECO:0000313" key="9">
    <source>
        <dbReference type="Proteomes" id="UP001501081"/>
    </source>
</evidence>
<feature type="modified residue" description="4-aspartylphosphate" evidence="5">
    <location>
        <position position="54"/>
    </location>
</feature>
<dbReference type="InterPro" id="IPR016032">
    <property type="entry name" value="Sig_transdc_resp-reg_C-effctor"/>
</dbReference>
<sequence>MVKILIADDHNMMINGLKLILAVRTDFNVIATANNGLEAIELIKKDKPEVVLLDINMPLLNGYQTLQVIKTDFPDVKVIVLSMSADRKSVLSMLEAGANSYLFKNTDDKTLFKAIDEVSNGRYYVSTEIQDVLEEFLSGHKDYSKKGNQKILSSREIEIVKLITDGNTNAEIADILFLSIRTVDTHRKNILYKLGLNNTATLVKYAIENKIFLGLD</sequence>
<evidence type="ECO:0000256" key="4">
    <source>
        <dbReference type="ARBA" id="ARBA00023163"/>
    </source>
</evidence>
<comment type="caution">
    <text evidence="8">The sequence shown here is derived from an EMBL/GenBank/DDBJ whole genome shotgun (WGS) entry which is preliminary data.</text>
</comment>
<dbReference type="PRINTS" id="PR00038">
    <property type="entry name" value="HTHLUXR"/>
</dbReference>
<evidence type="ECO:0000256" key="5">
    <source>
        <dbReference type="PROSITE-ProRule" id="PRU00169"/>
    </source>
</evidence>
<evidence type="ECO:0000313" key="8">
    <source>
        <dbReference type="EMBL" id="GAA3962040.1"/>
    </source>
</evidence>
<reference evidence="9" key="1">
    <citation type="journal article" date="2019" name="Int. J. Syst. Evol. Microbiol.">
        <title>The Global Catalogue of Microorganisms (GCM) 10K type strain sequencing project: providing services to taxonomists for standard genome sequencing and annotation.</title>
        <authorList>
            <consortium name="The Broad Institute Genomics Platform"/>
            <consortium name="The Broad Institute Genome Sequencing Center for Infectious Disease"/>
            <person name="Wu L."/>
            <person name="Ma J."/>
        </authorList>
    </citation>
    <scope>NUCLEOTIDE SEQUENCE [LARGE SCALE GENOMIC DNA]</scope>
    <source>
        <strain evidence="9">JCM 17338</strain>
    </source>
</reference>
<keyword evidence="9" id="KW-1185">Reference proteome</keyword>
<feature type="domain" description="Response regulatory" evidence="7">
    <location>
        <begin position="3"/>
        <end position="119"/>
    </location>
</feature>
<dbReference type="CDD" id="cd17535">
    <property type="entry name" value="REC_NarL-like"/>
    <property type="match status" value="1"/>
</dbReference>
<evidence type="ECO:0000256" key="3">
    <source>
        <dbReference type="ARBA" id="ARBA00023125"/>
    </source>
</evidence>
<dbReference type="CDD" id="cd06170">
    <property type="entry name" value="LuxR_C_like"/>
    <property type="match status" value="1"/>
</dbReference>